<feature type="domain" description="Aminoacyl-transfer RNA synthetases class-II family profile" evidence="8">
    <location>
        <begin position="108"/>
        <end position="319"/>
    </location>
</feature>
<dbReference type="GO" id="GO:0000049">
    <property type="term" value="F:tRNA binding"/>
    <property type="evidence" value="ECO:0007669"/>
    <property type="project" value="InterPro"/>
</dbReference>
<dbReference type="GO" id="GO:0006432">
    <property type="term" value="P:phenylalanyl-tRNA aminoacylation"/>
    <property type="evidence" value="ECO:0007669"/>
    <property type="project" value="InterPro"/>
</dbReference>
<keyword evidence="4" id="KW-0067">ATP-binding</keyword>
<dbReference type="Gene3D" id="3.30.930.10">
    <property type="entry name" value="Bira Bifunctional Protein, Domain 2"/>
    <property type="match status" value="1"/>
</dbReference>
<evidence type="ECO:0000256" key="3">
    <source>
        <dbReference type="ARBA" id="ARBA00022741"/>
    </source>
</evidence>
<organism evidence="9 10">
    <name type="scientific">candidate division WWE3 bacterium</name>
    <dbReference type="NCBI Taxonomy" id="2053526"/>
    <lineage>
        <taxon>Bacteria</taxon>
        <taxon>Katanobacteria</taxon>
    </lineage>
</organism>
<dbReference type="AlphaFoldDB" id="A0A955E180"/>
<proteinExistence type="predicted"/>
<dbReference type="InterPro" id="IPR006195">
    <property type="entry name" value="aa-tRNA-synth_II"/>
</dbReference>
<evidence type="ECO:0000256" key="5">
    <source>
        <dbReference type="ARBA" id="ARBA00022917"/>
    </source>
</evidence>
<gene>
    <name evidence="9" type="primary">pheS</name>
    <name evidence="9" type="ORF">KDA10_03835</name>
</gene>
<dbReference type="GO" id="GO:0005737">
    <property type="term" value="C:cytoplasm"/>
    <property type="evidence" value="ECO:0007669"/>
    <property type="project" value="InterPro"/>
</dbReference>
<evidence type="ECO:0000256" key="6">
    <source>
        <dbReference type="ARBA" id="ARBA00023146"/>
    </source>
</evidence>
<keyword evidence="6" id="KW-0030">Aminoacyl-tRNA synthetase</keyword>
<dbReference type="PANTHER" id="PTHR11538:SF41">
    <property type="entry name" value="PHENYLALANINE--TRNA LIGASE, MITOCHONDRIAL"/>
    <property type="match status" value="1"/>
</dbReference>
<comment type="caution">
    <text evidence="9">The sequence shown here is derived from an EMBL/GenBank/DDBJ whole genome shotgun (WGS) entry which is preliminary data.</text>
</comment>
<dbReference type="SUPFAM" id="SSF46589">
    <property type="entry name" value="tRNA-binding arm"/>
    <property type="match status" value="1"/>
</dbReference>
<dbReference type="Pfam" id="PF01409">
    <property type="entry name" value="tRNA-synt_2d"/>
    <property type="match status" value="1"/>
</dbReference>
<evidence type="ECO:0000256" key="2">
    <source>
        <dbReference type="ARBA" id="ARBA00022598"/>
    </source>
</evidence>
<name>A0A955E180_UNCKA</name>
<evidence type="ECO:0000313" key="10">
    <source>
        <dbReference type="Proteomes" id="UP000714817"/>
    </source>
</evidence>
<protein>
    <recommendedName>
        <fullName evidence="1">phenylalanine--tRNA ligase</fullName>
        <ecNumber evidence="1">6.1.1.20</ecNumber>
    </recommendedName>
</protein>
<dbReference type="InterPro" id="IPR002319">
    <property type="entry name" value="Phenylalanyl-tRNA_Synthase"/>
</dbReference>
<dbReference type="CDD" id="cd00496">
    <property type="entry name" value="PheRS_alpha_core"/>
    <property type="match status" value="1"/>
</dbReference>
<keyword evidence="2 9" id="KW-0436">Ligase</keyword>
<dbReference type="PROSITE" id="PS50862">
    <property type="entry name" value="AA_TRNA_LIGASE_II"/>
    <property type="match status" value="1"/>
</dbReference>
<dbReference type="InterPro" id="IPR045864">
    <property type="entry name" value="aa-tRNA-synth_II/BPL/LPL"/>
</dbReference>
<accession>A0A955E180</accession>
<evidence type="ECO:0000256" key="1">
    <source>
        <dbReference type="ARBA" id="ARBA00012814"/>
    </source>
</evidence>
<evidence type="ECO:0000259" key="8">
    <source>
        <dbReference type="PROSITE" id="PS50862"/>
    </source>
</evidence>
<dbReference type="Pfam" id="PF02912">
    <property type="entry name" value="Phe_tRNA-synt_N"/>
    <property type="match status" value="1"/>
</dbReference>
<comment type="catalytic activity">
    <reaction evidence="7">
        <text>tRNA(Phe) + L-phenylalanine + ATP = L-phenylalanyl-tRNA(Phe) + AMP + diphosphate + H(+)</text>
        <dbReference type="Rhea" id="RHEA:19413"/>
        <dbReference type="Rhea" id="RHEA-COMP:9668"/>
        <dbReference type="Rhea" id="RHEA-COMP:9699"/>
        <dbReference type="ChEBI" id="CHEBI:15378"/>
        <dbReference type="ChEBI" id="CHEBI:30616"/>
        <dbReference type="ChEBI" id="CHEBI:33019"/>
        <dbReference type="ChEBI" id="CHEBI:58095"/>
        <dbReference type="ChEBI" id="CHEBI:78442"/>
        <dbReference type="ChEBI" id="CHEBI:78531"/>
        <dbReference type="ChEBI" id="CHEBI:456215"/>
        <dbReference type="EC" id="6.1.1.20"/>
    </reaction>
</comment>
<dbReference type="EC" id="6.1.1.20" evidence="1"/>
<dbReference type="EMBL" id="JAGQNY010000020">
    <property type="protein sequence ID" value="MCA9302457.1"/>
    <property type="molecule type" value="Genomic_DNA"/>
</dbReference>
<evidence type="ECO:0000256" key="7">
    <source>
        <dbReference type="ARBA" id="ARBA00049255"/>
    </source>
</evidence>
<sequence>MQQNITEIQKQFELDLETATSEAKINEVYLKYLSKSAGLTTMLVKKIPSLSSEEKKLYGPKINTLIEEQKNKINDKKNLLAEESLNDPLLDLTLPEKATNAGFLHPTTQVIRQLNEFFRYSGFSVAEGPEIETALFNFRKLNLPEGHPATDLQDTLFIQQLGDEMDIVLRTHTSSVEARILTNYEPPIRVVVPGKCFRNETLSSTNGAYFNQYQGFVVDKGITIQHLMSTLEQAHKYLYGEDTKVRFRYKYYPEVSPGVGVDMQCKFCGGEGCDVCKYRGWIEALGSGMIHYNTLKMCGIDPEIYTGFAFGMGLDRLVMQKFGVSDLRTLYGGKLAYL</sequence>
<dbReference type="InterPro" id="IPR004188">
    <property type="entry name" value="Phe-tRNA_ligase_II_N"/>
</dbReference>
<dbReference type="InterPro" id="IPR010978">
    <property type="entry name" value="tRNA-bd_arm"/>
</dbReference>
<keyword evidence="3" id="KW-0547">Nucleotide-binding</keyword>
<reference evidence="9" key="2">
    <citation type="journal article" date="2021" name="Microbiome">
        <title>Successional dynamics and alternative stable states in a saline activated sludge microbial community over 9 years.</title>
        <authorList>
            <person name="Wang Y."/>
            <person name="Ye J."/>
            <person name="Ju F."/>
            <person name="Liu L."/>
            <person name="Boyd J.A."/>
            <person name="Deng Y."/>
            <person name="Parks D.H."/>
            <person name="Jiang X."/>
            <person name="Yin X."/>
            <person name="Woodcroft B.J."/>
            <person name="Tyson G.W."/>
            <person name="Hugenholtz P."/>
            <person name="Polz M.F."/>
            <person name="Zhang T."/>
        </authorList>
    </citation>
    <scope>NUCLEOTIDE SEQUENCE</scope>
    <source>
        <strain evidence="9">HKST-UBA80</strain>
    </source>
</reference>
<keyword evidence="5" id="KW-0648">Protein biosynthesis</keyword>
<dbReference type="GO" id="GO:0005524">
    <property type="term" value="F:ATP binding"/>
    <property type="evidence" value="ECO:0007669"/>
    <property type="project" value="UniProtKB-KW"/>
</dbReference>
<evidence type="ECO:0000313" key="9">
    <source>
        <dbReference type="EMBL" id="MCA9302457.1"/>
    </source>
</evidence>
<dbReference type="GO" id="GO:0004826">
    <property type="term" value="F:phenylalanine-tRNA ligase activity"/>
    <property type="evidence" value="ECO:0007669"/>
    <property type="project" value="UniProtKB-EC"/>
</dbReference>
<reference evidence="9" key="1">
    <citation type="submission" date="2020-04" db="EMBL/GenBank/DDBJ databases">
        <authorList>
            <person name="Zhang T."/>
        </authorList>
    </citation>
    <scope>NUCLEOTIDE SEQUENCE</scope>
    <source>
        <strain evidence="9">HKST-UBA80</strain>
    </source>
</reference>
<dbReference type="SUPFAM" id="SSF55681">
    <property type="entry name" value="Class II aaRS and biotin synthetases"/>
    <property type="match status" value="1"/>
</dbReference>
<dbReference type="PANTHER" id="PTHR11538">
    <property type="entry name" value="PHENYLALANYL-TRNA SYNTHETASE"/>
    <property type="match status" value="1"/>
</dbReference>
<dbReference type="Proteomes" id="UP000714817">
    <property type="component" value="Unassembled WGS sequence"/>
</dbReference>
<evidence type="ECO:0000256" key="4">
    <source>
        <dbReference type="ARBA" id="ARBA00022840"/>
    </source>
</evidence>